<dbReference type="InterPro" id="IPR000608">
    <property type="entry name" value="UBC"/>
</dbReference>
<dbReference type="GO" id="GO:0005524">
    <property type="term" value="F:ATP binding"/>
    <property type="evidence" value="ECO:0007669"/>
    <property type="project" value="UniProtKB-KW"/>
</dbReference>
<keyword evidence="3" id="KW-0547">Nucleotide-binding</keyword>
<dbReference type="SMART" id="SM00212">
    <property type="entry name" value="UBCc"/>
    <property type="match status" value="1"/>
</dbReference>
<dbReference type="PROSITE" id="PS50127">
    <property type="entry name" value="UBC_2"/>
    <property type="match status" value="1"/>
</dbReference>
<keyword evidence="4" id="KW-0833">Ubl conjugation pathway</keyword>
<name>A0AAQ3JM66_9LILI</name>
<proteinExistence type="predicted"/>
<dbReference type="PANTHER" id="PTHR46116:SF41">
    <property type="entry name" value="UBIQUITIN-CONJUGATING ENZYME E2 25-RELATED"/>
    <property type="match status" value="1"/>
</dbReference>
<dbReference type="AlphaFoldDB" id="A0AAQ3JM66"/>
<dbReference type="Pfam" id="PF00179">
    <property type="entry name" value="UQ_con"/>
    <property type="match status" value="1"/>
</dbReference>
<evidence type="ECO:0000256" key="1">
    <source>
        <dbReference type="ARBA" id="ARBA00012486"/>
    </source>
</evidence>
<dbReference type="FunFam" id="3.10.110.10:FF:000028">
    <property type="entry name" value="Probable ubiquitin-conjugating enzyme E2 23"/>
    <property type="match status" value="1"/>
</dbReference>
<evidence type="ECO:0000256" key="6">
    <source>
        <dbReference type="SAM" id="MobiDB-lite"/>
    </source>
</evidence>
<dbReference type="EMBL" id="CP136890">
    <property type="protein sequence ID" value="WOK91481.1"/>
    <property type="molecule type" value="Genomic_DNA"/>
</dbReference>
<keyword evidence="5" id="KW-0067">ATP-binding</keyword>
<reference evidence="8 9" key="1">
    <citation type="submission" date="2023-10" db="EMBL/GenBank/DDBJ databases">
        <title>Chromosome-scale genome assembly provides insights into flower coloration mechanisms of Canna indica.</title>
        <authorList>
            <person name="Li C."/>
        </authorList>
    </citation>
    <scope>NUCLEOTIDE SEQUENCE [LARGE SCALE GENOMIC DNA]</scope>
    <source>
        <tissue evidence="8">Flower</tissue>
    </source>
</reference>
<evidence type="ECO:0000259" key="7">
    <source>
        <dbReference type="PROSITE" id="PS50127"/>
    </source>
</evidence>
<sequence length="424" mass="47635">MESQQPSPGADSKSSFFLRFQKKISLRFFLECFVCSEGSSELMKTKSLNPVVNNDGDGSINLANDKNIQDRKKKQPMSYVDNALQQQETSSKREQEIISGDDIDMKHKPFKQFDIVEDYSDHHYRKSNFHKTTQKWVKSIEKEWRALENDLPETIYVRIYEERMDILRVAIVGPAGTPYHDGLFFFDIHFPSNYPDQPPEVYYWSHGLRLNPNLYNCGRVCLSLLHTWMGSGCENWNSSKSSLLQVVVSIQALVLNEKPYFNEPDYRSLANTPFGEQRSLKYNERAFILSCKTMLFSLRKPPKHFEELVVGHFLKHGQSILIACRAYMNGARVGSTIAEGAENVVQGGESSHSELQTHLRPLLKDLAKEFAAIGVDCAGFQEYRSQVIGHCASSGAATSNDAGEVGAASNDAGEVGAAPAQLSP</sequence>
<organism evidence="8 9">
    <name type="scientific">Canna indica</name>
    <name type="common">Indian-shot</name>
    <dbReference type="NCBI Taxonomy" id="4628"/>
    <lineage>
        <taxon>Eukaryota</taxon>
        <taxon>Viridiplantae</taxon>
        <taxon>Streptophyta</taxon>
        <taxon>Embryophyta</taxon>
        <taxon>Tracheophyta</taxon>
        <taxon>Spermatophyta</taxon>
        <taxon>Magnoliopsida</taxon>
        <taxon>Liliopsida</taxon>
        <taxon>Zingiberales</taxon>
        <taxon>Cannaceae</taxon>
        <taxon>Canna</taxon>
    </lineage>
</organism>
<feature type="domain" description="UBC core" evidence="7">
    <location>
        <begin position="135"/>
        <end position="295"/>
    </location>
</feature>
<dbReference type="PANTHER" id="PTHR46116">
    <property type="entry name" value="(E3-INDEPENDENT) E2 UBIQUITIN-CONJUGATING ENZYME"/>
    <property type="match status" value="1"/>
</dbReference>
<dbReference type="GO" id="GO:0061631">
    <property type="term" value="F:ubiquitin conjugating enzyme activity"/>
    <property type="evidence" value="ECO:0007669"/>
    <property type="project" value="UniProtKB-EC"/>
</dbReference>
<dbReference type="Proteomes" id="UP001327560">
    <property type="component" value="Chromosome 1"/>
</dbReference>
<dbReference type="SUPFAM" id="SSF54495">
    <property type="entry name" value="UBC-like"/>
    <property type="match status" value="1"/>
</dbReference>
<evidence type="ECO:0000313" key="9">
    <source>
        <dbReference type="Proteomes" id="UP001327560"/>
    </source>
</evidence>
<evidence type="ECO:0000256" key="4">
    <source>
        <dbReference type="ARBA" id="ARBA00022786"/>
    </source>
</evidence>
<evidence type="ECO:0000256" key="2">
    <source>
        <dbReference type="ARBA" id="ARBA00022679"/>
    </source>
</evidence>
<dbReference type="CDD" id="cd23837">
    <property type="entry name" value="UBCc_UBE2O"/>
    <property type="match status" value="1"/>
</dbReference>
<dbReference type="Gene3D" id="3.10.110.10">
    <property type="entry name" value="Ubiquitin Conjugating Enzyme"/>
    <property type="match status" value="1"/>
</dbReference>
<evidence type="ECO:0000256" key="3">
    <source>
        <dbReference type="ARBA" id="ARBA00022741"/>
    </source>
</evidence>
<evidence type="ECO:0000313" key="8">
    <source>
        <dbReference type="EMBL" id="WOK91481.1"/>
    </source>
</evidence>
<dbReference type="InterPro" id="IPR016135">
    <property type="entry name" value="UBQ-conjugating_enzyme/RWD"/>
</dbReference>
<keyword evidence="9" id="KW-1185">Reference proteome</keyword>
<feature type="region of interest" description="Disordered" evidence="6">
    <location>
        <begin position="398"/>
        <end position="424"/>
    </location>
</feature>
<evidence type="ECO:0000256" key="5">
    <source>
        <dbReference type="ARBA" id="ARBA00022840"/>
    </source>
</evidence>
<keyword evidence="2" id="KW-0808">Transferase</keyword>
<accession>A0AAQ3JM66</accession>
<gene>
    <name evidence="8" type="ORF">Cni_G00172</name>
</gene>
<protein>
    <recommendedName>
        <fullName evidence="1">E2 ubiquitin-conjugating enzyme</fullName>
        <ecNumber evidence="1">2.3.2.23</ecNumber>
    </recommendedName>
</protein>
<dbReference type="EC" id="2.3.2.23" evidence="1"/>